<feature type="domain" description="Nicotinate/nicotinamide phosphoribosyltransferase" evidence="4">
    <location>
        <begin position="5"/>
        <end position="43"/>
    </location>
</feature>
<evidence type="ECO:0000313" key="6">
    <source>
        <dbReference type="Proteomes" id="UP000274922"/>
    </source>
</evidence>
<accession>A0A4P9WXU3</accession>
<dbReference type="AlphaFoldDB" id="A0A4P9WXU3"/>
<name>A0A4P9WXU3_9FUNG</name>
<proteinExistence type="inferred from homology"/>
<dbReference type="Proteomes" id="UP000274922">
    <property type="component" value="Unassembled WGS sequence"/>
</dbReference>
<comment type="pathway">
    <text evidence="1">Cofactor biosynthesis; NAD(+) biosynthesis.</text>
</comment>
<dbReference type="GO" id="GO:0009435">
    <property type="term" value="P:NAD+ biosynthetic process"/>
    <property type="evidence" value="ECO:0007669"/>
    <property type="project" value="UniProtKB-UniPathway"/>
</dbReference>
<dbReference type="GO" id="GO:0003824">
    <property type="term" value="F:catalytic activity"/>
    <property type="evidence" value="ECO:0007669"/>
    <property type="project" value="UniProtKB-ARBA"/>
</dbReference>
<dbReference type="Gene3D" id="3.20.140.10">
    <property type="entry name" value="nicotinate phosphoribosyltransferase"/>
    <property type="match status" value="1"/>
</dbReference>
<dbReference type="Pfam" id="PF04095">
    <property type="entry name" value="NAPRTase"/>
    <property type="match status" value="1"/>
</dbReference>
<keyword evidence="6" id="KW-1185">Reference proteome</keyword>
<organism evidence="5 6">
    <name type="scientific">Caulochytrium protostelioides</name>
    <dbReference type="NCBI Taxonomy" id="1555241"/>
    <lineage>
        <taxon>Eukaryota</taxon>
        <taxon>Fungi</taxon>
        <taxon>Fungi incertae sedis</taxon>
        <taxon>Chytridiomycota</taxon>
        <taxon>Chytridiomycota incertae sedis</taxon>
        <taxon>Chytridiomycetes</taxon>
        <taxon>Caulochytriales</taxon>
        <taxon>Caulochytriaceae</taxon>
        <taxon>Caulochytrium</taxon>
    </lineage>
</organism>
<evidence type="ECO:0000256" key="3">
    <source>
        <dbReference type="ARBA" id="ARBA00022642"/>
    </source>
</evidence>
<comment type="similarity">
    <text evidence="2">Belongs to the NAPRTase family.</text>
</comment>
<evidence type="ECO:0000259" key="4">
    <source>
        <dbReference type="Pfam" id="PF04095"/>
    </source>
</evidence>
<evidence type="ECO:0000256" key="2">
    <source>
        <dbReference type="ARBA" id="ARBA00010897"/>
    </source>
</evidence>
<dbReference type="SUPFAM" id="SSF51690">
    <property type="entry name" value="Nicotinate/Quinolinate PRTase C-terminal domain-like"/>
    <property type="match status" value="1"/>
</dbReference>
<dbReference type="InterPro" id="IPR041525">
    <property type="entry name" value="N/Namide_PRibTrfase"/>
</dbReference>
<reference evidence="6" key="1">
    <citation type="journal article" date="2018" name="Nat. Microbiol.">
        <title>Leveraging single-cell genomics to expand the fungal tree of life.</title>
        <authorList>
            <person name="Ahrendt S.R."/>
            <person name="Quandt C.A."/>
            <person name="Ciobanu D."/>
            <person name="Clum A."/>
            <person name="Salamov A."/>
            <person name="Andreopoulos B."/>
            <person name="Cheng J.F."/>
            <person name="Woyke T."/>
            <person name="Pelin A."/>
            <person name="Henrissat B."/>
            <person name="Reynolds N.K."/>
            <person name="Benny G.L."/>
            <person name="Smith M.E."/>
            <person name="James T.Y."/>
            <person name="Grigoriev I.V."/>
        </authorList>
    </citation>
    <scope>NUCLEOTIDE SEQUENCE [LARGE SCALE GENOMIC DNA]</scope>
    <source>
        <strain evidence="6">ATCC 52028</strain>
    </source>
</reference>
<protein>
    <recommendedName>
        <fullName evidence="4">Nicotinate/nicotinamide phosphoribosyltransferase domain-containing protein</fullName>
    </recommendedName>
</protein>
<dbReference type="UniPathway" id="UPA00253"/>
<dbReference type="EMBL" id="ML014564">
    <property type="protein sequence ID" value="RKO98244.1"/>
    <property type="molecule type" value="Genomic_DNA"/>
</dbReference>
<dbReference type="InterPro" id="IPR036068">
    <property type="entry name" value="Nicotinate_pribotase-like_C"/>
</dbReference>
<sequence length="59" mass="6064">APSPPVNIVIKLHACNGRHVVKLSDDVGKHQGDAGTVAAVLHDLQQAAGPPMKPGPDHT</sequence>
<evidence type="ECO:0000256" key="1">
    <source>
        <dbReference type="ARBA" id="ARBA00004790"/>
    </source>
</evidence>
<evidence type="ECO:0000313" key="5">
    <source>
        <dbReference type="EMBL" id="RKO98244.1"/>
    </source>
</evidence>
<gene>
    <name evidence="5" type="ORF">CXG81DRAFT_28931</name>
</gene>
<keyword evidence="3" id="KW-0662">Pyridine nucleotide biosynthesis</keyword>
<feature type="non-terminal residue" evidence="5">
    <location>
        <position position="1"/>
    </location>
</feature>